<reference evidence="1" key="1">
    <citation type="journal article" date="2019" name="Sci. Rep.">
        <title>Draft genome of Tanacetum cinerariifolium, the natural source of mosquito coil.</title>
        <authorList>
            <person name="Yamashiro T."/>
            <person name="Shiraishi A."/>
            <person name="Satake H."/>
            <person name="Nakayama K."/>
        </authorList>
    </citation>
    <scope>NUCLEOTIDE SEQUENCE</scope>
</reference>
<dbReference type="AlphaFoldDB" id="A0A699QHJ3"/>
<name>A0A699QHJ3_TANCI</name>
<proteinExistence type="predicted"/>
<comment type="caution">
    <text evidence="1">The sequence shown here is derived from an EMBL/GenBank/DDBJ whole genome shotgun (WGS) entry which is preliminary data.</text>
</comment>
<organism evidence="1">
    <name type="scientific">Tanacetum cinerariifolium</name>
    <name type="common">Dalmatian daisy</name>
    <name type="synonym">Chrysanthemum cinerariifolium</name>
    <dbReference type="NCBI Taxonomy" id="118510"/>
    <lineage>
        <taxon>Eukaryota</taxon>
        <taxon>Viridiplantae</taxon>
        <taxon>Streptophyta</taxon>
        <taxon>Embryophyta</taxon>
        <taxon>Tracheophyta</taxon>
        <taxon>Spermatophyta</taxon>
        <taxon>Magnoliopsida</taxon>
        <taxon>eudicotyledons</taxon>
        <taxon>Gunneridae</taxon>
        <taxon>Pentapetalae</taxon>
        <taxon>asterids</taxon>
        <taxon>campanulids</taxon>
        <taxon>Asterales</taxon>
        <taxon>Asteraceae</taxon>
        <taxon>Asteroideae</taxon>
        <taxon>Anthemideae</taxon>
        <taxon>Anthemidinae</taxon>
        <taxon>Tanacetum</taxon>
    </lineage>
</organism>
<evidence type="ECO:0000313" key="1">
    <source>
        <dbReference type="EMBL" id="GFC61966.1"/>
    </source>
</evidence>
<accession>A0A699QHJ3</accession>
<protein>
    <submittedName>
        <fullName evidence="1">Uncharacterized protein</fullName>
    </submittedName>
</protein>
<dbReference type="EMBL" id="BKCJ010991917">
    <property type="protein sequence ID" value="GFC61966.1"/>
    <property type="molecule type" value="Genomic_DNA"/>
</dbReference>
<gene>
    <name evidence="1" type="ORF">Tci_833936</name>
</gene>
<sequence>MAVVAAIGGLLLAVAICVLVLEAATSTLLCSRMVMAVVRTVLSMVAAFYSSGSNDAAPIVAAVMMRHQ</sequence>